<accession>A0A392PEG9</accession>
<name>A0A392PEG9_9FABA</name>
<feature type="compositionally biased region" description="Polar residues" evidence="1">
    <location>
        <begin position="22"/>
        <end position="31"/>
    </location>
</feature>
<dbReference type="Gene3D" id="2.40.70.10">
    <property type="entry name" value="Acid Proteases"/>
    <property type="match status" value="1"/>
</dbReference>
<dbReference type="InterPro" id="IPR021109">
    <property type="entry name" value="Peptidase_aspartic_dom_sf"/>
</dbReference>
<dbReference type="PANTHER" id="PTHR33240:SF15">
    <property type="entry name" value="GAG-PRO-LIKE PROTEIN"/>
    <property type="match status" value="1"/>
</dbReference>
<evidence type="ECO:0000313" key="2">
    <source>
        <dbReference type="EMBL" id="MCI09265.1"/>
    </source>
</evidence>
<dbReference type="Proteomes" id="UP000265520">
    <property type="component" value="Unassembled WGS sequence"/>
</dbReference>
<sequence length="254" mass="28017">VKPSANLLPNQKKGGESEKRNPTITSITGGPSNPKGWSGGTTKRKIAEMCSVRTNTPNNKEGGRPMIGFNDDEYLGDNPNEIFPLIIIATMACHDVSSVLIDQGSSCNVMYQELFERLGLKKKNLHSYEGTDLQGFNGSIIRPWGFINLPFTFENKEIRNSKKTVTVQFLVIQCNSVYNCILGRPTLAALGAVPSTVHMKMKYHNDKGEVVTIEADMVRAKKCHQTMQKVDKATTVIVTKQAHTNGSTSQQKTE</sequence>
<feature type="non-terminal residue" evidence="2">
    <location>
        <position position="1"/>
    </location>
</feature>
<organism evidence="2 3">
    <name type="scientific">Trifolium medium</name>
    <dbReference type="NCBI Taxonomy" id="97028"/>
    <lineage>
        <taxon>Eukaryota</taxon>
        <taxon>Viridiplantae</taxon>
        <taxon>Streptophyta</taxon>
        <taxon>Embryophyta</taxon>
        <taxon>Tracheophyta</taxon>
        <taxon>Spermatophyta</taxon>
        <taxon>Magnoliopsida</taxon>
        <taxon>eudicotyledons</taxon>
        <taxon>Gunneridae</taxon>
        <taxon>Pentapetalae</taxon>
        <taxon>rosids</taxon>
        <taxon>fabids</taxon>
        <taxon>Fabales</taxon>
        <taxon>Fabaceae</taxon>
        <taxon>Papilionoideae</taxon>
        <taxon>50 kb inversion clade</taxon>
        <taxon>NPAAA clade</taxon>
        <taxon>Hologalegina</taxon>
        <taxon>IRL clade</taxon>
        <taxon>Trifolieae</taxon>
        <taxon>Trifolium</taxon>
    </lineage>
</organism>
<evidence type="ECO:0000313" key="3">
    <source>
        <dbReference type="Proteomes" id="UP000265520"/>
    </source>
</evidence>
<protein>
    <recommendedName>
        <fullName evidence="4">Gag-pol polyprotein</fullName>
    </recommendedName>
</protein>
<dbReference type="CDD" id="cd00303">
    <property type="entry name" value="retropepsin_like"/>
    <property type="match status" value="1"/>
</dbReference>
<feature type="region of interest" description="Disordered" evidence="1">
    <location>
        <begin position="1"/>
        <end position="41"/>
    </location>
</feature>
<proteinExistence type="predicted"/>
<dbReference type="PANTHER" id="PTHR33240">
    <property type="entry name" value="OS08G0508500 PROTEIN"/>
    <property type="match status" value="1"/>
</dbReference>
<evidence type="ECO:0000256" key="1">
    <source>
        <dbReference type="SAM" id="MobiDB-lite"/>
    </source>
</evidence>
<comment type="caution">
    <text evidence="2">The sequence shown here is derived from an EMBL/GenBank/DDBJ whole genome shotgun (WGS) entry which is preliminary data.</text>
</comment>
<dbReference type="SUPFAM" id="SSF50630">
    <property type="entry name" value="Acid proteases"/>
    <property type="match status" value="1"/>
</dbReference>
<evidence type="ECO:0008006" key="4">
    <source>
        <dbReference type="Google" id="ProtNLM"/>
    </source>
</evidence>
<reference evidence="2 3" key="1">
    <citation type="journal article" date="2018" name="Front. Plant Sci.">
        <title>Red Clover (Trifolium pratense) and Zigzag Clover (T. medium) - A Picture of Genomic Similarities and Differences.</title>
        <authorList>
            <person name="Dluhosova J."/>
            <person name="Istvanek J."/>
            <person name="Nedelnik J."/>
            <person name="Repkova J."/>
        </authorList>
    </citation>
    <scope>NUCLEOTIDE SEQUENCE [LARGE SCALE GENOMIC DNA]</scope>
    <source>
        <strain evidence="3">cv. 10/8</strain>
        <tissue evidence="2">Leaf</tissue>
    </source>
</reference>
<keyword evidence="3" id="KW-1185">Reference proteome</keyword>
<dbReference type="EMBL" id="LXQA010071993">
    <property type="protein sequence ID" value="MCI09265.1"/>
    <property type="molecule type" value="Genomic_DNA"/>
</dbReference>
<dbReference type="AlphaFoldDB" id="A0A392PEG9"/>